<evidence type="ECO:0000313" key="2">
    <source>
        <dbReference type="EMBL" id="TDL24738.1"/>
    </source>
</evidence>
<evidence type="ECO:0000256" key="1">
    <source>
        <dbReference type="SAM" id="MobiDB-lite"/>
    </source>
</evidence>
<reference evidence="2 3" key="1">
    <citation type="submission" date="2018-06" db="EMBL/GenBank/DDBJ databases">
        <title>A transcriptomic atlas of mushroom development highlights an independent origin of complex multicellularity.</title>
        <authorList>
            <consortium name="DOE Joint Genome Institute"/>
            <person name="Krizsan K."/>
            <person name="Almasi E."/>
            <person name="Merenyi Z."/>
            <person name="Sahu N."/>
            <person name="Viragh M."/>
            <person name="Koszo T."/>
            <person name="Mondo S."/>
            <person name="Kiss B."/>
            <person name="Balint B."/>
            <person name="Kues U."/>
            <person name="Barry K."/>
            <person name="Hegedus J.C."/>
            <person name="Henrissat B."/>
            <person name="Johnson J."/>
            <person name="Lipzen A."/>
            <person name="Ohm R."/>
            <person name="Nagy I."/>
            <person name="Pangilinan J."/>
            <person name="Yan J."/>
            <person name="Xiong Y."/>
            <person name="Grigoriev I.V."/>
            <person name="Hibbett D.S."/>
            <person name="Nagy L.G."/>
        </authorList>
    </citation>
    <scope>NUCLEOTIDE SEQUENCE [LARGE SCALE GENOMIC DNA]</scope>
    <source>
        <strain evidence="2 3">SZMC22713</strain>
    </source>
</reference>
<feature type="region of interest" description="Disordered" evidence="1">
    <location>
        <begin position="195"/>
        <end position="242"/>
    </location>
</feature>
<name>A0A4Y7QBY8_9AGAM</name>
<dbReference type="EMBL" id="ML170165">
    <property type="protein sequence ID" value="TDL24738.1"/>
    <property type="molecule type" value="Genomic_DNA"/>
</dbReference>
<accession>A0A4Y7QBY8</accession>
<dbReference type="VEuPathDB" id="FungiDB:BD410DRAFT_801511"/>
<feature type="compositionally biased region" description="Low complexity" evidence="1">
    <location>
        <begin position="151"/>
        <end position="160"/>
    </location>
</feature>
<organism evidence="2 3">
    <name type="scientific">Rickenella mellea</name>
    <dbReference type="NCBI Taxonomy" id="50990"/>
    <lineage>
        <taxon>Eukaryota</taxon>
        <taxon>Fungi</taxon>
        <taxon>Dikarya</taxon>
        <taxon>Basidiomycota</taxon>
        <taxon>Agaricomycotina</taxon>
        <taxon>Agaricomycetes</taxon>
        <taxon>Hymenochaetales</taxon>
        <taxon>Rickenellaceae</taxon>
        <taxon>Rickenella</taxon>
    </lineage>
</organism>
<protein>
    <submittedName>
        <fullName evidence="2">Uncharacterized protein</fullName>
    </submittedName>
</protein>
<feature type="compositionally biased region" description="Basic and acidic residues" evidence="1">
    <location>
        <begin position="130"/>
        <end position="145"/>
    </location>
</feature>
<feature type="region of interest" description="Disordered" evidence="1">
    <location>
        <begin position="122"/>
        <end position="160"/>
    </location>
</feature>
<dbReference type="Proteomes" id="UP000294933">
    <property type="component" value="Unassembled WGS sequence"/>
</dbReference>
<sequence>MGTGRRNDELDCPEKSTRPQTLPQAMVSAQPYRSSSNLLYSEIVCPIVHIIKLSRILVTLRVATDLEHPHPHYGRQGASLPNDHRIHRPKPLKRPLAYKATYKNGDGVAAPAAITTAGHSGEYSGYSRDGSGERRRWRRRQGEYGRHKRTTAVAATAASGTMRATQAGRWRWVVGVLVCKRGWSRSGAEAACAHGRTRHDADDSGSTSTISDSDDGGEAVAMGGSGSGVRAGDRGRRQRRHARACSVAAHRLSRSEGGVEYNFFPMGFEGVVGGESSSTSATTSTRRGMMFRGVAEPT</sequence>
<dbReference type="AlphaFoldDB" id="A0A4Y7QBY8"/>
<proteinExistence type="predicted"/>
<gene>
    <name evidence="2" type="ORF">BD410DRAFT_801511</name>
</gene>
<keyword evidence="3" id="KW-1185">Reference proteome</keyword>
<evidence type="ECO:0000313" key="3">
    <source>
        <dbReference type="Proteomes" id="UP000294933"/>
    </source>
</evidence>